<comment type="caution">
    <text evidence="1">The sequence shown here is derived from an EMBL/GenBank/DDBJ whole genome shotgun (WGS) entry which is preliminary data.</text>
</comment>
<evidence type="ECO:0000313" key="2">
    <source>
        <dbReference type="Proteomes" id="UP000327157"/>
    </source>
</evidence>
<accession>A0A5N5HCZ5</accession>
<organism evidence="1 2">
    <name type="scientific">Pyrus ussuriensis x Pyrus communis</name>
    <dbReference type="NCBI Taxonomy" id="2448454"/>
    <lineage>
        <taxon>Eukaryota</taxon>
        <taxon>Viridiplantae</taxon>
        <taxon>Streptophyta</taxon>
        <taxon>Embryophyta</taxon>
        <taxon>Tracheophyta</taxon>
        <taxon>Spermatophyta</taxon>
        <taxon>Magnoliopsida</taxon>
        <taxon>eudicotyledons</taxon>
        <taxon>Gunneridae</taxon>
        <taxon>Pentapetalae</taxon>
        <taxon>rosids</taxon>
        <taxon>fabids</taxon>
        <taxon>Rosales</taxon>
        <taxon>Rosaceae</taxon>
        <taxon>Amygdaloideae</taxon>
        <taxon>Maleae</taxon>
        <taxon>Pyrus</taxon>
    </lineage>
</organism>
<name>A0A5N5HCZ5_9ROSA</name>
<gene>
    <name evidence="1" type="ORF">D8674_017529</name>
</gene>
<keyword evidence="2" id="KW-1185">Reference proteome</keyword>
<reference evidence="1 2" key="3">
    <citation type="submission" date="2019-11" db="EMBL/GenBank/DDBJ databases">
        <title>A de novo genome assembly of a pear dwarfing rootstock.</title>
        <authorList>
            <person name="Wang F."/>
            <person name="Wang J."/>
            <person name="Li S."/>
            <person name="Zhang Y."/>
            <person name="Fang M."/>
            <person name="Ma L."/>
            <person name="Zhao Y."/>
            <person name="Jiang S."/>
        </authorList>
    </citation>
    <scope>NUCLEOTIDE SEQUENCE [LARGE SCALE GENOMIC DNA]</scope>
    <source>
        <strain evidence="1">S2</strain>
        <tissue evidence="1">Leaf</tissue>
    </source>
</reference>
<reference evidence="2" key="2">
    <citation type="submission" date="2019-10" db="EMBL/GenBank/DDBJ databases">
        <title>A de novo genome assembly of a pear dwarfing rootstock.</title>
        <authorList>
            <person name="Wang F."/>
            <person name="Wang J."/>
            <person name="Li S."/>
            <person name="Zhang Y."/>
            <person name="Fang M."/>
            <person name="Ma L."/>
            <person name="Zhao Y."/>
            <person name="Jiang S."/>
        </authorList>
    </citation>
    <scope>NUCLEOTIDE SEQUENCE [LARGE SCALE GENOMIC DNA]</scope>
</reference>
<protein>
    <submittedName>
        <fullName evidence="1">Uncharacterized protein</fullName>
    </submittedName>
</protein>
<dbReference type="Proteomes" id="UP000327157">
    <property type="component" value="Chromosome 16"/>
</dbReference>
<sequence length="128" mass="14787">MFLIEKQVVHVESDFLQYMDVANIMHLLIVENVNPFHYNILLADAEVNLVFCDLGGKVKHFRHKLVKDGIPNSRKFVTFNIPSEPKWKNVSAKSRMGNGSSNIVFFSLLDPQRLHNCMLTVSFHCNIW</sequence>
<evidence type="ECO:0000313" key="1">
    <source>
        <dbReference type="EMBL" id="KAB2625869.1"/>
    </source>
</evidence>
<proteinExistence type="predicted"/>
<dbReference type="EMBL" id="SMOL01000160">
    <property type="protein sequence ID" value="KAB2625869.1"/>
    <property type="molecule type" value="Genomic_DNA"/>
</dbReference>
<reference evidence="1 2" key="1">
    <citation type="submission" date="2019-09" db="EMBL/GenBank/DDBJ databases">
        <authorList>
            <person name="Ou C."/>
        </authorList>
    </citation>
    <scope>NUCLEOTIDE SEQUENCE [LARGE SCALE GENOMIC DNA]</scope>
    <source>
        <strain evidence="1">S2</strain>
        <tissue evidence="1">Leaf</tissue>
    </source>
</reference>
<dbReference type="AlphaFoldDB" id="A0A5N5HCZ5"/>